<feature type="compositionally biased region" description="Low complexity" evidence="11">
    <location>
        <begin position="56"/>
        <end position="65"/>
    </location>
</feature>
<feature type="compositionally biased region" description="Acidic residues" evidence="11">
    <location>
        <begin position="1045"/>
        <end position="1055"/>
    </location>
</feature>
<evidence type="ECO:0000256" key="8">
    <source>
        <dbReference type="ARBA" id="ARBA00023010"/>
    </source>
</evidence>
<dbReference type="GO" id="GO:0000973">
    <property type="term" value="P:post-transcriptional tethering of RNA polymerase II gene DNA at nuclear periphery"/>
    <property type="evidence" value="ECO:0007669"/>
    <property type="project" value="TreeGrafter"/>
</dbReference>
<keyword evidence="6" id="KW-0509">mRNA transport</keyword>
<dbReference type="GO" id="GO:0034398">
    <property type="term" value="P:telomere tethering at nuclear periphery"/>
    <property type="evidence" value="ECO:0007669"/>
    <property type="project" value="TreeGrafter"/>
</dbReference>
<keyword evidence="7" id="KW-0653">Protein transport</keyword>
<feature type="region of interest" description="Disordered" evidence="11">
    <location>
        <begin position="429"/>
        <end position="471"/>
    </location>
</feature>
<name>A0A2S4LAB7_9HYPO</name>
<feature type="domain" description="Peptidase S59" evidence="12">
    <location>
        <begin position="899"/>
        <end position="1039"/>
    </location>
</feature>
<evidence type="ECO:0000256" key="3">
    <source>
        <dbReference type="ARBA" id="ARBA00022448"/>
    </source>
</evidence>
<dbReference type="InterPro" id="IPR021967">
    <property type="entry name" value="Nup98_C"/>
</dbReference>
<evidence type="ECO:0000256" key="6">
    <source>
        <dbReference type="ARBA" id="ARBA00022816"/>
    </source>
</evidence>
<dbReference type="GO" id="GO:0006606">
    <property type="term" value="P:protein import into nucleus"/>
    <property type="evidence" value="ECO:0007669"/>
    <property type="project" value="TreeGrafter"/>
</dbReference>
<evidence type="ECO:0000259" key="12">
    <source>
        <dbReference type="PROSITE" id="PS51434"/>
    </source>
</evidence>
<keyword evidence="5" id="KW-0068">Autocatalytic cleavage</keyword>
<keyword evidence="9" id="KW-0906">Nuclear pore complex</keyword>
<keyword evidence="3" id="KW-0813">Transport</keyword>
<dbReference type="GO" id="GO:0044614">
    <property type="term" value="C:nuclear pore cytoplasmic filaments"/>
    <property type="evidence" value="ECO:0007669"/>
    <property type="project" value="TreeGrafter"/>
</dbReference>
<comment type="similarity">
    <text evidence="2">Belongs to the nucleoporin GLFG family.</text>
</comment>
<dbReference type="GO" id="GO:0008139">
    <property type="term" value="F:nuclear localization sequence binding"/>
    <property type="evidence" value="ECO:0007669"/>
    <property type="project" value="TreeGrafter"/>
</dbReference>
<accession>A0A2S4LAB7</accession>
<feature type="region of interest" description="Disordered" evidence="11">
    <location>
        <begin position="817"/>
        <end position="870"/>
    </location>
</feature>
<feature type="region of interest" description="Disordered" evidence="11">
    <location>
        <begin position="1045"/>
        <end position="1072"/>
    </location>
</feature>
<dbReference type="InterPro" id="IPR036903">
    <property type="entry name" value="Nup98_auto-Pept-S59_dom_sf"/>
</dbReference>
<evidence type="ECO:0000256" key="11">
    <source>
        <dbReference type="SAM" id="MobiDB-lite"/>
    </source>
</evidence>
<evidence type="ECO:0000256" key="2">
    <source>
        <dbReference type="ARBA" id="ARBA00008926"/>
    </source>
</evidence>
<evidence type="ECO:0000256" key="9">
    <source>
        <dbReference type="ARBA" id="ARBA00023132"/>
    </source>
</evidence>
<dbReference type="EMBL" id="PKSG01000043">
    <property type="protein sequence ID" value="POR39382.1"/>
    <property type="molecule type" value="Genomic_DNA"/>
</dbReference>
<dbReference type="PANTHER" id="PTHR23198">
    <property type="entry name" value="NUCLEOPORIN"/>
    <property type="match status" value="1"/>
</dbReference>
<evidence type="ECO:0000313" key="14">
    <source>
        <dbReference type="Proteomes" id="UP000237481"/>
    </source>
</evidence>
<feature type="compositionally biased region" description="Pro residues" evidence="11">
    <location>
        <begin position="1057"/>
        <end position="1069"/>
    </location>
</feature>
<dbReference type="InterPro" id="IPR007230">
    <property type="entry name" value="Nup98_auto-Pept-S59_dom"/>
</dbReference>
<dbReference type="InterPro" id="IPR037665">
    <property type="entry name" value="Nucleoporin_S59-like"/>
</dbReference>
<comment type="caution">
    <text evidence="13">The sequence shown here is derived from an EMBL/GenBank/DDBJ whole genome shotgun (WGS) entry which is preliminary data.</text>
</comment>
<feature type="region of interest" description="Disordered" evidence="11">
    <location>
        <begin position="117"/>
        <end position="139"/>
    </location>
</feature>
<comment type="subcellular location">
    <subcellularLocation>
        <location evidence="1">Nucleus</location>
        <location evidence="1">Nuclear pore complex</location>
    </subcellularLocation>
</comment>
<dbReference type="OrthoDB" id="3797628at2759"/>
<organism evidence="13 14">
    <name type="scientific">Tolypocladium paradoxum</name>
    <dbReference type="NCBI Taxonomy" id="94208"/>
    <lineage>
        <taxon>Eukaryota</taxon>
        <taxon>Fungi</taxon>
        <taxon>Dikarya</taxon>
        <taxon>Ascomycota</taxon>
        <taxon>Pezizomycotina</taxon>
        <taxon>Sordariomycetes</taxon>
        <taxon>Hypocreomycetidae</taxon>
        <taxon>Hypocreales</taxon>
        <taxon>Ophiocordycipitaceae</taxon>
        <taxon>Tolypocladium</taxon>
    </lineage>
</organism>
<dbReference type="GO" id="GO:0003723">
    <property type="term" value="F:RNA binding"/>
    <property type="evidence" value="ECO:0007669"/>
    <property type="project" value="TreeGrafter"/>
</dbReference>
<dbReference type="GO" id="GO:0051028">
    <property type="term" value="P:mRNA transport"/>
    <property type="evidence" value="ECO:0007669"/>
    <property type="project" value="UniProtKB-KW"/>
</dbReference>
<feature type="compositionally biased region" description="Polar residues" evidence="11">
    <location>
        <begin position="884"/>
        <end position="894"/>
    </location>
</feature>
<feature type="region of interest" description="Disordered" evidence="11">
    <location>
        <begin position="882"/>
        <end position="904"/>
    </location>
</feature>
<dbReference type="InterPro" id="IPR025574">
    <property type="entry name" value="Nucleoporin_FG_rpt"/>
</dbReference>
<feature type="compositionally biased region" description="Polar residues" evidence="11">
    <location>
        <begin position="583"/>
        <end position="612"/>
    </location>
</feature>
<feature type="compositionally biased region" description="Polar residues" evidence="11">
    <location>
        <begin position="563"/>
        <end position="572"/>
    </location>
</feature>
<feature type="compositionally biased region" description="Polar residues" evidence="11">
    <location>
        <begin position="621"/>
        <end position="632"/>
    </location>
</feature>
<dbReference type="Gene3D" id="1.10.10.2360">
    <property type="match status" value="1"/>
</dbReference>
<feature type="compositionally biased region" description="Gly residues" evidence="11">
    <location>
        <begin position="35"/>
        <end position="55"/>
    </location>
</feature>
<dbReference type="STRING" id="94208.A0A2S4LAB7"/>
<dbReference type="Gene3D" id="3.30.1610.10">
    <property type="entry name" value="Peptidase S59, nucleoporin"/>
    <property type="match status" value="1"/>
</dbReference>
<sequence>MSFGGGFGGFGSNNNQPSGGFGGFGANTNTTSTGFGSGTSGGFGQNTNTGGGMFGGSNNTPATTTGGFGTSSGGFGANTGGGFGSKPAFGSTTTTGGGLFGSPATANTAGTSSFGGFGSTNTNTSSPFGGGNTSGGGMFASNNKPGFGASGSATGSSLFGGGGNTSSGGGFGGGFGAANNPGLGGAVGDPPGTGATPFQAFTEKEPNSSNMSNSFQNVLFQDPYKKWSSEELRLADYVQGRRHGNASGAGAFGVSSGFGGGFGANNQATTSAFGGASNTTGGGLFGSGNTNTASTTSGFGQTGTGAFGNTNTAAPGGVFGGGNKPAGGLFGNTSNQQSGGGLFGTNTGGGFGAASNTTSAFGGSNTNTSTAGGLFGASNQANKPQGTGFGFGNTNTNASGFGAAGTGFGATNTNTAGSGLFGNASSSNQAGGGLFGNNPQQQQQNTGTGFGGAFGAQNQNQQAGGLFGNQQKPAAGGLFGASNANTTQGGLFGNTNLQQQNTGGFGASNAATGGGLFGAAKPSTGGGLFGTSTAQTNTTGGTGMFGGLGSNAQSQQATGSSLFGAANNNQQKPGGLFGGGNQASGSSLFGGQNTQNQGSSLFGNSANQQHAQNPGFGGSLLGNSQQVNNAPQGLTANLNDVSAYGSPSLFAAVGGNEAANPGPLATPLNGNSKPRRSSILPMYKLAPAAASRFATPQKRGFGFSYSSYGTPGGSPAGSVSSTPGGLGRSLLGSSSTGSLSKSMSTNNLRRSFNTEDSILAPGAFSSSSSGRWYGSTGSKKLVINRDIRSDLFSTPQRDKQLTDGNTSARKLAKRVSFDTSNVEAENGTPLRNVLPAPEDSPASQADETTPRQNRSSAGTNGSKAPETEQVKGNELAVVHEEDNTATPEAQNNPGFDNAPGHYHMQPSKDELLAMNRMQRQRIDGFTVGRENVGYITFKVPVDISGIEIEELCGTIIQLEPRSATVYPVQAKKPPIGKGLNVPARISLEQSWPRGGRDKRVTSDPKRFNKHIERLKRIPDTTFDSYHKETGVWTFSVEHFTTYGLDDSDDESDEDMVPPAPACAPPPARPEPVSLDMSANSSMEDDTFDFRRRKGVPGAFEEQQQEAYDEATGKQSFLGVSSADSAPSNVTLSLDEYNTDMDDGYDVSEDEDMTRSSIGQHRAAEHDDASSENDQETKRGTPGGILRARMRAMKDSVGPVQLEVADGDDWMEMLRKTVSPVKRDRRLLRELNESPSKRTGAMVSFDDDDHLRKSSMWGKSMMRAEGAGGYAASTQLAMDKGRGFATSIDLMNSLFEKPKPMRQNLGASVPAKGFPQWPYERQNKTFTIGEAEQAFHDASRPTWGPDETLVVTRSLDAAQSSRLRDTDILTFQRSGIQTDRQDLRLAKFSTESSKKFLRAQDRVTEIRLVDDVPMATLHVASLQEMFHHQDMNDPANVHEKRVWELASILFDRISSPGVEADHVARKAKLSEFWTDLVEQASATNIGLAGTSEEKAVACLAGHRITEACKHLLDGKDFRLGTLVPLVGSSDAAKKDMKEQLKAWHDSKMLSEFSEAIRTICELLSGNVCVCEGMKAVPVEDRMDSFVISKKFGLDWRQSFGLRLWYAIAHQDSAAAAVKQFQDDIEQDKEDLPRPWYSEQGIMPLWNDMDASSRQDLLWGLLQLYADKDADLEAILRPENSQPSPLDMRLCWQLGLALMSTGKVSFGQNGAEKADASTVAYAAQLTGAGEWLEAAFVLLHLHDPRARTKAMQDHLCRHAGLIGPESGATFTLLTDKFQIPATWLWESLALYMRSVKRDASAEVHCLLRAGSFVEAHRVLVQQVAPRAIIERDYATLSSLMSQFEGRQDAITEWALGGEIYKYFLSLVQHRGRAESAPPALLEKLLAGLNAMNDGVGEAEITRYAAVSDMADETAREILKLAKKKQDMELRSRILNLPLTQDRLLAYSVDLGMDRYREVMSH</sequence>
<protein>
    <submittedName>
        <fullName evidence="13">Nucleoporin</fullName>
    </submittedName>
</protein>
<dbReference type="Pfam" id="PF12110">
    <property type="entry name" value="Nup96"/>
    <property type="match status" value="1"/>
</dbReference>
<feature type="compositionally biased region" description="Acidic residues" evidence="11">
    <location>
        <begin position="1136"/>
        <end position="1151"/>
    </location>
</feature>
<keyword evidence="8" id="KW-0811">Translocation</keyword>
<evidence type="ECO:0000256" key="10">
    <source>
        <dbReference type="ARBA" id="ARBA00023242"/>
    </source>
</evidence>
<dbReference type="Gene3D" id="1.25.40.690">
    <property type="match status" value="1"/>
</dbReference>
<feature type="region of interest" description="Disordered" evidence="11">
    <location>
        <begin position="1134"/>
        <end position="1184"/>
    </location>
</feature>
<dbReference type="Pfam" id="PF13634">
    <property type="entry name" value="Nucleoporin_FG"/>
    <property type="match status" value="4"/>
</dbReference>
<dbReference type="GO" id="GO:0017056">
    <property type="term" value="F:structural constituent of nuclear pore"/>
    <property type="evidence" value="ECO:0007669"/>
    <property type="project" value="InterPro"/>
</dbReference>
<feature type="region of interest" description="Disordered" evidence="11">
    <location>
        <begin position="712"/>
        <end position="745"/>
    </location>
</feature>
<gene>
    <name evidence="13" type="ORF">TPAR_00412</name>
</gene>
<proteinExistence type="inferred from homology"/>
<keyword evidence="14" id="KW-1185">Reference proteome</keyword>
<feature type="region of interest" description="Disordered" evidence="11">
    <location>
        <begin position="32"/>
        <end position="73"/>
    </location>
</feature>
<feature type="region of interest" description="Disordered" evidence="11">
    <location>
        <begin position="182"/>
        <end position="210"/>
    </location>
</feature>
<dbReference type="SUPFAM" id="SSF82215">
    <property type="entry name" value="C-terminal autoproteolytic domain of nucleoporin nup98"/>
    <property type="match status" value="1"/>
</dbReference>
<feature type="region of interest" description="Disordered" evidence="11">
    <location>
        <begin position="563"/>
        <end position="632"/>
    </location>
</feature>
<dbReference type="FunFam" id="3.30.1610.10:FF:000003">
    <property type="entry name" value="Nucleoporin SONB, putative"/>
    <property type="match status" value="1"/>
</dbReference>
<keyword evidence="4" id="KW-0677">Repeat</keyword>
<evidence type="ECO:0000256" key="1">
    <source>
        <dbReference type="ARBA" id="ARBA00004567"/>
    </source>
</evidence>
<evidence type="ECO:0000256" key="4">
    <source>
        <dbReference type="ARBA" id="ARBA00022737"/>
    </source>
</evidence>
<evidence type="ECO:0000313" key="13">
    <source>
        <dbReference type="EMBL" id="POR39382.1"/>
    </source>
</evidence>
<keyword evidence="10" id="KW-0539">Nucleus</keyword>
<feature type="compositionally biased region" description="Basic and acidic residues" evidence="11">
    <location>
        <begin position="1161"/>
        <end position="1178"/>
    </location>
</feature>
<reference evidence="13 14" key="1">
    <citation type="submission" date="2018-01" db="EMBL/GenBank/DDBJ databases">
        <title>Harnessing the power of phylogenomics to disentangle the directionality and signatures of interkingdom host jumping in the parasitic fungal genus Tolypocladium.</title>
        <authorList>
            <person name="Quandt C.A."/>
            <person name="Patterson W."/>
            <person name="Spatafora J.W."/>
        </authorList>
    </citation>
    <scope>NUCLEOTIDE SEQUENCE [LARGE SCALE GENOMIC DNA]</scope>
    <source>
        <strain evidence="13 14">NRBC 100945</strain>
    </source>
</reference>
<dbReference type="PANTHER" id="PTHR23198:SF6">
    <property type="entry name" value="NUCLEAR PORE COMPLEX PROTEIN NUP98-NUP96"/>
    <property type="match status" value="1"/>
</dbReference>
<dbReference type="Proteomes" id="UP000237481">
    <property type="component" value="Unassembled WGS sequence"/>
</dbReference>
<dbReference type="PROSITE" id="PS51434">
    <property type="entry name" value="NUP_C"/>
    <property type="match status" value="1"/>
</dbReference>
<dbReference type="Pfam" id="PF04096">
    <property type="entry name" value="Nucleoporin2"/>
    <property type="match status" value="1"/>
</dbReference>
<dbReference type="GO" id="GO:0006405">
    <property type="term" value="P:RNA export from nucleus"/>
    <property type="evidence" value="ECO:0007669"/>
    <property type="project" value="TreeGrafter"/>
</dbReference>
<feature type="compositionally biased region" description="Low complexity" evidence="11">
    <location>
        <begin position="716"/>
        <end position="745"/>
    </location>
</feature>
<feature type="compositionally biased region" description="Gly residues" evidence="11">
    <location>
        <begin position="128"/>
        <end position="138"/>
    </location>
</feature>
<evidence type="ECO:0000256" key="5">
    <source>
        <dbReference type="ARBA" id="ARBA00022813"/>
    </source>
</evidence>
<evidence type="ECO:0000256" key="7">
    <source>
        <dbReference type="ARBA" id="ARBA00022927"/>
    </source>
</evidence>
<feature type="compositionally biased region" description="Polar residues" evidence="11">
    <location>
        <begin position="841"/>
        <end position="862"/>
    </location>
</feature>
<feature type="compositionally biased region" description="Low complexity" evidence="11">
    <location>
        <begin position="455"/>
        <end position="471"/>
    </location>
</feature>
<feature type="compositionally biased region" description="Low complexity" evidence="11">
    <location>
        <begin position="436"/>
        <end position="447"/>
    </location>
</feature>